<evidence type="ECO:0000313" key="2">
    <source>
        <dbReference type="Proteomes" id="UP000789525"/>
    </source>
</evidence>
<sequence length="586" mass="64671">MEKQYSISVGPEVKGETRIRRSVISPNELLSIPAEGVTTLYDVFQHGVKTYGNKKCMGYRVTEKVVEEEKEITKVVNGEERKEKKGIAIVTAYDTLGEQGLLHSMNESEVESMFTNANLLPTVKNIADKVPTLKSVIYDGDPSGNIVGELKAAHPEIRLLSLEELKQWGKDNPVDYNPPAAQDYCCIMYTSGSTGNPKGVLLTHANLVAAIAGVDRLLQNVVRSDDTLLAYLPLAHVLEFVVEHACIWWGVTLGYGSARTLSDSSVRNCFGDVREFRPSLLTGVPAVWETIRKGILSKIHASSPTAQRVFNLAFKSKRWLQSKGLPTGVLDTAIFNKIKENTGGRLRFALSGGAPISRDTQEFLTVSLCPVVQGYGMTESCGMCTILSPDQFQYGSTGAPVPCVEIKLVDVPEAGYLSTNTPRPQGEIWIRGGCITSGYHKNEQVTKETFTEDGWLKTGDIGEWLEDGTLSIIDRKKNLVKLAHGEYIALERLESIYGSTLFVSNICVCADSFRDRPVALIFPVEAQIYNLAKEKNLAKKADLKPAEMLSHIALTHEEWTSQNGLLTAAHKLKRKEILNKYKDDVD</sequence>
<accession>A0ACA9N4S2</accession>
<dbReference type="Proteomes" id="UP000789525">
    <property type="component" value="Unassembled WGS sequence"/>
</dbReference>
<reference evidence="1" key="1">
    <citation type="submission" date="2021-06" db="EMBL/GenBank/DDBJ databases">
        <authorList>
            <person name="Kallberg Y."/>
            <person name="Tangrot J."/>
            <person name="Rosling A."/>
        </authorList>
    </citation>
    <scope>NUCLEOTIDE SEQUENCE</scope>
    <source>
        <strain evidence="1">CL356</strain>
    </source>
</reference>
<keyword evidence="2" id="KW-1185">Reference proteome</keyword>
<organism evidence="1 2">
    <name type="scientific">Acaulospora colombiana</name>
    <dbReference type="NCBI Taxonomy" id="27376"/>
    <lineage>
        <taxon>Eukaryota</taxon>
        <taxon>Fungi</taxon>
        <taxon>Fungi incertae sedis</taxon>
        <taxon>Mucoromycota</taxon>
        <taxon>Glomeromycotina</taxon>
        <taxon>Glomeromycetes</taxon>
        <taxon>Diversisporales</taxon>
        <taxon>Acaulosporaceae</taxon>
        <taxon>Acaulospora</taxon>
    </lineage>
</organism>
<proteinExistence type="predicted"/>
<comment type="caution">
    <text evidence="1">The sequence shown here is derived from an EMBL/GenBank/DDBJ whole genome shotgun (WGS) entry which is preliminary data.</text>
</comment>
<gene>
    <name evidence="1" type="ORF">ACOLOM_LOCUS7669</name>
</gene>
<evidence type="ECO:0000313" key="1">
    <source>
        <dbReference type="EMBL" id="CAG8632207.1"/>
    </source>
</evidence>
<dbReference type="EMBL" id="CAJVPT010018203">
    <property type="protein sequence ID" value="CAG8632207.1"/>
    <property type="molecule type" value="Genomic_DNA"/>
</dbReference>
<feature type="non-terminal residue" evidence="1">
    <location>
        <position position="586"/>
    </location>
</feature>
<protein>
    <submittedName>
        <fullName evidence="1">15943_t:CDS:1</fullName>
    </submittedName>
</protein>
<name>A0ACA9N4S2_9GLOM</name>